<dbReference type="EMBL" id="MUYA01000004">
    <property type="protein sequence ID" value="OOR99895.1"/>
    <property type="molecule type" value="Genomic_DNA"/>
</dbReference>
<accession>A0A1T0AU72</accession>
<dbReference type="Pfam" id="PF06961">
    <property type="entry name" value="DUF1294"/>
    <property type="match status" value="1"/>
</dbReference>
<dbReference type="AlphaFoldDB" id="A0A1T0AU72"/>
<evidence type="ECO:0000256" key="1">
    <source>
        <dbReference type="SAM" id="Phobius"/>
    </source>
</evidence>
<sequence length="91" mass="10619">MMLAIFIYLVLINLVSFCFMYVDKQRAIKNQWRIPELTLLLLCLAGGFIGTFLAMKYVRHKTKHLPFHACVIFSAILWLFAIPFGYLKYVA</sequence>
<dbReference type="RefSeq" id="WP_078236484.1">
    <property type="nucleotide sequence ID" value="NZ_MUYA01000004.1"/>
</dbReference>
<evidence type="ECO:0000313" key="2">
    <source>
        <dbReference type="EMBL" id="OOR99895.1"/>
    </source>
</evidence>
<feature type="transmembrane region" description="Helical" evidence="1">
    <location>
        <begin position="34"/>
        <end position="53"/>
    </location>
</feature>
<dbReference type="InterPro" id="IPR010718">
    <property type="entry name" value="DUF1294"/>
</dbReference>
<evidence type="ECO:0008006" key="4">
    <source>
        <dbReference type="Google" id="ProtNLM"/>
    </source>
</evidence>
<feature type="transmembrane region" description="Helical" evidence="1">
    <location>
        <begin position="65"/>
        <end position="87"/>
    </location>
</feature>
<feature type="transmembrane region" description="Helical" evidence="1">
    <location>
        <begin position="6"/>
        <end position="22"/>
    </location>
</feature>
<keyword evidence="1" id="KW-1133">Transmembrane helix</keyword>
<gene>
    <name evidence="2" type="ORF">B0187_03565</name>
</gene>
<keyword evidence="1" id="KW-0812">Transmembrane</keyword>
<name>A0A1T0AU72_9PAST</name>
<reference evidence="2 3" key="1">
    <citation type="submission" date="2017-02" db="EMBL/GenBank/DDBJ databases">
        <title>Draft genome sequence of Haemophilus paracuniculus CCUG 43573 type strain.</title>
        <authorList>
            <person name="Engstrom-Jakobsson H."/>
            <person name="Salva-Serra F."/>
            <person name="Thorell K."/>
            <person name="Gonzales-Siles L."/>
            <person name="Karlsson R."/>
            <person name="Boulund F."/>
            <person name="Engstrand L."/>
            <person name="Kristiansson E."/>
            <person name="Moore E."/>
        </authorList>
    </citation>
    <scope>NUCLEOTIDE SEQUENCE [LARGE SCALE GENOMIC DNA]</scope>
    <source>
        <strain evidence="2 3">CCUG 43573</strain>
    </source>
</reference>
<comment type="caution">
    <text evidence="2">The sequence shown here is derived from an EMBL/GenBank/DDBJ whole genome shotgun (WGS) entry which is preliminary data.</text>
</comment>
<dbReference type="STRING" id="734.B0187_03565"/>
<dbReference type="OrthoDB" id="72963at2"/>
<keyword evidence="3" id="KW-1185">Reference proteome</keyword>
<protein>
    <recommendedName>
        <fullName evidence="4">DUF1294 domain-containing protein</fullName>
    </recommendedName>
</protein>
<organism evidence="2 3">
    <name type="scientific">Haemophilus paracuniculus</name>
    <dbReference type="NCBI Taxonomy" id="734"/>
    <lineage>
        <taxon>Bacteria</taxon>
        <taxon>Pseudomonadati</taxon>
        <taxon>Pseudomonadota</taxon>
        <taxon>Gammaproteobacteria</taxon>
        <taxon>Pasteurellales</taxon>
        <taxon>Pasteurellaceae</taxon>
        <taxon>Haemophilus</taxon>
    </lineage>
</organism>
<proteinExistence type="predicted"/>
<dbReference type="Proteomes" id="UP000190867">
    <property type="component" value="Unassembled WGS sequence"/>
</dbReference>
<evidence type="ECO:0000313" key="3">
    <source>
        <dbReference type="Proteomes" id="UP000190867"/>
    </source>
</evidence>
<keyword evidence="1" id="KW-0472">Membrane</keyword>